<dbReference type="PANTHER" id="PTHR43808">
    <property type="entry name" value="ACETYLORNITHINE DEACETYLASE"/>
    <property type="match status" value="1"/>
</dbReference>
<name>A0A5K7YHS4_9BACT</name>
<organism evidence="7 8">
    <name type="scientific">Desulfosarcina alkanivorans</name>
    <dbReference type="NCBI Taxonomy" id="571177"/>
    <lineage>
        <taxon>Bacteria</taxon>
        <taxon>Pseudomonadati</taxon>
        <taxon>Thermodesulfobacteriota</taxon>
        <taxon>Desulfobacteria</taxon>
        <taxon>Desulfobacterales</taxon>
        <taxon>Desulfosarcinaceae</taxon>
        <taxon>Desulfosarcina</taxon>
    </lineage>
</organism>
<dbReference type="OrthoDB" id="9809784at2"/>
<dbReference type="PIRSF" id="PIRSF037238">
    <property type="entry name" value="Carboxypeptidase_G2"/>
    <property type="match status" value="1"/>
</dbReference>
<evidence type="ECO:0000259" key="6">
    <source>
        <dbReference type="Pfam" id="PF07687"/>
    </source>
</evidence>
<feature type="active site" description="Proton acceptor" evidence="5">
    <location>
        <position position="148"/>
    </location>
</feature>
<dbReference type="GO" id="GO:0016787">
    <property type="term" value="F:hydrolase activity"/>
    <property type="evidence" value="ECO:0007669"/>
    <property type="project" value="UniProtKB-KW"/>
</dbReference>
<dbReference type="AlphaFoldDB" id="A0A5K7YHS4"/>
<keyword evidence="3" id="KW-0378">Hydrolase</keyword>
<evidence type="ECO:0000313" key="7">
    <source>
        <dbReference type="EMBL" id="BBO68686.1"/>
    </source>
</evidence>
<dbReference type="EMBL" id="AP021874">
    <property type="protein sequence ID" value="BBO68686.1"/>
    <property type="molecule type" value="Genomic_DNA"/>
</dbReference>
<dbReference type="PANTHER" id="PTHR43808:SF9">
    <property type="entry name" value="BLL0789 PROTEIN"/>
    <property type="match status" value="1"/>
</dbReference>
<reference evidence="7 8" key="1">
    <citation type="submission" date="2019-11" db="EMBL/GenBank/DDBJ databases">
        <title>Comparative genomics of hydrocarbon-degrading Desulfosarcina strains.</title>
        <authorList>
            <person name="Watanabe M."/>
            <person name="Kojima H."/>
            <person name="Fukui M."/>
        </authorList>
    </citation>
    <scope>NUCLEOTIDE SEQUENCE [LARGE SCALE GENOMIC DNA]</scope>
    <source>
        <strain evidence="7 8">PL12</strain>
    </source>
</reference>
<evidence type="ECO:0000256" key="2">
    <source>
        <dbReference type="ARBA" id="ARBA00022723"/>
    </source>
</evidence>
<comment type="cofactor">
    <cofactor evidence="1">
        <name>Zn(2+)</name>
        <dbReference type="ChEBI" id="CHEBI:29105"/>
    </cofactor>
</comment>
<dbReference type="RefSeq" id="WP_155316815.1">
    <property type="nucleotide sequence ID" value="NZ_AP021874.1"/>
</dbReference>
<dbReference type="CDD" id="cd03885">
    <property type="entry name" value="M20_CPDG2"/>
    <property type="match status" value="1"/>
</dbReference>
<evidence type="ECO:0000313" key="8">
    <source>
        <dbReference type="Proteomes" id="UP000427906"/>
    </source>
</evidence>
<dbReference type="PROSITE" id="PS00758">
    <property type="entry name" value="ARGE_DAPE_CPG2_1"/>
    <property type="match status" value="1"/>
</dbReference>
<dbReference type="InterPro" id="IPR036264">
    <property type="entry name" value="Bact_exopeptidase_dim_dom"/>
</dbReference>
<dbReference type="InterPro" id="IPR002933">
    <property type="entry name" value="Peptidase_M20"/>
</dbReference>
<accession>A0A5K7YHS4</accession>
<evidence type="ECO:0000256" key="1">
    <source>
        <dbReference type="ARBA" id="ARBA00001947"/>
    </source>
</evidence>
<dbReference type="InterPro" id="IPR017150">
    <property type="entry name" value="Pept_M20_glutamate_carboxypep"/>
</dbReference>
<dbReference type="InterPro" id="IPR050072">
    <property type="entry name" value="Peptidase_M20A"/>
</dbReference>
<keyword evidence="2" id="KW-0479">Metal-binding</keyword>
<dbReference type="Gene3D" id="3.30.70.360">
    <property type="match status" value="1"/>
</dbReference>
<evidence type="ECO:0000256" key="4">
    <source>
        <dbReference type="ARBA" id="ARBA00022833"/>
    </source>
</evidence>
<dbReference type="KEGG" id="dalk:DSCA_26160"/>
<dbReference type="Gene3D" id="3.40.630.10">
    <property type="entry name" value="Zn peptidases"/>
    <property type="match status" value="1"/>
</dbReference>
<keyword evidence="4" id="KW-0862">Zinc</keyword>
<dbReference type="SUPFAM" id="SSF53187">
    <property type="entry name" value="Zn-dependent exopeptidases"/>
    <property type="match status" value="1"/>
</dbReference>
<dbReference type="InterPro" id="IPR011650">
    <property type="entry name" value="Peptidase_M20_dimer"/>
</dbReference>
<dbReference type="Pfam" id="PF07687">
    <property type="entry name" value="M20_dimer"/>
    <property type="match status" value="1"/>
</dbReference>
<keyword evidence="8" id="KW-1185">Reference proteome</keyword>
<gene>
    <name evidence="7" type="ORF">DSCA_26160</name>
</gene>
<dbReference type="GO" id="GO:0046872">
    <property type="term" value="F:metal ion binding"/>
    <property type="evidence" value="ECO:0007669"/>
    <property type="project" value="UniProtKB-KW"/>
</dbReference>
<feature type="domain" description="Peptidase M20 dimerisation" evidence="6">
    <location>
        <begin position="184"/>
        <end position="273"/>
    </location>
</feature>
<protein>
    <submittedName>
        <fullName evidence="7">Peptidase M20</fullName>
    </submittedName>
</protein>
<feature type="active site" evidence="5">
    <location>
        <position position="87"/>
    </location>
</feature>
<dbReference type="SUPFAM" id="SSF55031">
    <property type="entry name" value="Bacterial exopeptidase dimerisation domain"/>
    <property type="match status" value="1"/>
</dbReference>
<dbReference type="Pfam" id="PF01546">
    <property type="entry name" value="Peptidase_M20"/>
    <property type="match status" value="1"/>
</dbReference>
<sequence length="389" mass="41277">MTVEINTFVADRLDTFMDDLETLVNIDSSSDNPAGIAAVARFLGKRLEAIGFSSRLEKLGGRGVPCLQAQNRPPADRFDILFLGHMDTVFPQGEVDARPFAVDGGRATGPGVCDMKGGLLVALHALETLHHRGVLEHLAVGVCFNGDEEVGSEASRGWIETHARNSDRVFVFEPCRPGFRFVLARKGGGGFRIAARGVSAHAGAEPEKGANAALEIAHQAIAIARFNDQAPEGTSAHVTVIRGGEKTNIIPDEAQASVDVRVARKIDVAPVEAFFNSLPAHTHVPGVTLSVSGGVGRPPMESDHRALQLWRQFEAEAATMGLDIACISTGGCSDGNFTSAQGVPTVDGMGLVGANAHRRDEYVELSSIVPQIRLIASVCQAIARRNPPV</sequence>
<evidence type="ECO:0000256" key="5">
    <source>
        <dbReference type="PIRSR" id="PIRSR037238-1"/>
    </source>
</evidence>
<dbReference type="InterPro" id="IPR001261">
    <property type="entry name" value="ArgE/DapE_CS"/>
</dbReference>
<proteinExistence type="predicted"/>
<evidence type="ECO:0000256" key="3">
    <source>
        <dbReference type="ARBA" id="ARBA00022801"/>
    </source>
</evidence>
<dbReference type="Proteomes" id="UP000427906">
    <property type="component" value="Chromosome"/>
</dbReference>